<dbReference type="AlphaFoldDB" id="A0A5P1FHJ0"/>
<proteinExistence type="predicted"/>
<evidence type="ECO:0000313" key="2">
    <source>
        <dbReference type="Proteomes" id="UP000243459"/>
    </source>
</evidence>
<keyword evidence="2" id="KW-1185">Reference proteome</keyword>
<name>A0A5P1FHJ0_ASPOF</name>
<organism evidence="1 2">
    <name type="scientific">Asparagus officinalis</name>
    <name type="common">Garden asparagus</name>
    <dbReference type="NCBI Taxonomy" id="4686"/>
    <lineage>
        <taxon>Eukaryota</taxon>
        <taxon>Viridiplantae</taxon>
        <taxon>Streptophyta</taxon>
        <taxon>Embryophyta</taxon>
        <taxon>Tracheophyta</taxon>
        <taxon>Spermatophyta</taxon>
        <taxon>Magnoliopsida</taxon>
        <taxon>Liliopsida</taxon>
        <taxon>Asparagales</taxon>
        <taxon>Asparagaceae</taxon>
        <taxon>Asparagoideae</taxon>
        <taxon>Asparagus</taxon>
    </lineage>
</organism>
<accession>A0A5P1FHJ0</accession>
<sequence length="240" mass="27015">MRYTLTRKEDRVKVVSLKHDDGFHQEGLYRVNVINLHLAFIHEDAPVNKVVIVLNIFGNELAKNDAQYPDRDTRFPGKELILLDQVNPNKEEKVDYDSTYFTELDNAANDELGLETMDGVTPTHIPTSGKFEPIVDFNCASRVLESNLATDMTISPAPALVSVAWCILVVTESEDDVLVSLILVGVRRPTELTKEWDPRVTELEVEMMRLPVVRAQAAPIDPKTLRERAQKNAHELGILG</sequence>
<gene>
    <name evidence="1" type="ORF">A4U43_C02F11440</name>
</gene>
<reference evidence="2" key="1">
    <citation type="journal article" date="2017" name="Nat. Commun.">
        <title>The asparagus genome sheds light on the origin and evolution of a young Y chromosome.</title>
        <authorList>
            <person name="Harkess A."/>
            <person name="Zhou J."/>
            <person name="Xu C."/>
            <person name="Bowers J.E."/>
            <person name="Van der Hulst R."/>
            <person name="Ayyampalayam S."/>
            <person name="Mercati F."/>
            <person name="Riccardi P."/>
            <person name="McKain M.R."/>
            <person name="Kakrana A."/>
            <person name="Tang H."/>
            <person name="Ray J."/>
            <person name="Groenendijk J."/>
            <person name="Arikit S."/>
            <person name="Mathioni S.M."/>
            <person name="Nakano M."/>
            <person name="Shan H."/>
            <person name="Telgmann-Rauber A."/>
            <person name="Kanno A."/>
            <person name="Yue Z."/>
            <person name="Chen H."/>
            <person name="Li W."/>
            <person name="Chen Y."/>
            <person name="Xu X."/>
            <person name="Zhang Y."/>
            <person name="Luo S."/>
            <person name="Chen H."/>
            <person name="Gao J."/>
            <person name="Mao Z."/>
            <person name="Pires J.C."/>
            <person name="Luo M."/>
            <person name="Kudrna D."/>
            <person name="Wing R.A."/>
            <person name="Meyers B.C."/>
            <person name="Yi K."/>
            <person name="Kong H."/>
            <person name="Lavrijsen P."/>
            <person name="Sunseri F."/>
            <person name="Falavigna A."/>
            <person name="Ye Y."/>
            <person name="Leebens-Mack J.H."/>
            <person name="Chen G."/>
        </authorList>
    </citation>
    <scope>NUCLEOTIDE SEQUENCE [LARGE SCALE GENOMIC DNA]</scope>
    <source>
        <strain evidence="2">cv. DH0086</strain>
    </source>
</reference>
<dbReference type="Gramene" id="ONK77855">
    <property type="protein sequence ID" value="ONK77855"/>
    <property type="gene ID" value="A4U43_C02F11440"/>
</dbReference>
<protein>
    <submittedName>
        <fullName evidence="1">Uncharacterized protein</fullName>
    </submittedName>
</protein>
<dbReference type="EMBL" id="CM007382">
    <property type="protein sequence ID" value="ONK77855.1"/>
    <property type="molecule type" value="Genomic_DNA"/>
</dbReference>
<evidence type="ECO:0000313" key="1">
    <source>
        <dbReference type="EMBL" id="ONK77855.1"/>
    </source>
</evidence>
<dbReference type="Proteomes" id="UP000243459">
    <property type="component" value="Chromosome 2"/>
</dbReference>